<evidence type="ECO:0000256" key="2">
    <source>
        <dbReference type="RuleBase" id="RU003876"/>
    </source>
</evidence>
<dbReference type="AlphaFoldDB" id="F4QAP8"/>
<dbReference type="Pfam" id="PF00956">
    <property type="entry name" value="NAP"/>
    <property type="match status" value="1"/>
</dbReference>
<dbReference type="InterPro" id="IPR002164">
    <property type="entry name" value="NAP_family"/>
</dbReference>
<name>F4QAP8_CACFS</name>
<organism evidence="4 5">
    <name type="scientific">Cavenderia fasciculata</name>
    <name type="common">Slime mold</name>
    <name type="synonym">Dictyostelium fasciculatum</name>
    <dbReference type="NCBI Taxonomy" id="261658"/>
    <lineage>
        <taxon>Eukaryota</taxon>
        <taxon>Amoebozoa</taxon>
        <taxon>Evosea</taxon>
        <taxon>Eumycetozoa</taxon>
        <taxon>Dictyostelia</taxon>
        <taxon>Acytosteliales</taxon>
        <taxon>Cavenderiaceae</taxon>
        <taxon>Cavenderia</taxon>
    </lineage>
</organism>
<dbReference type="PANTHER" id="PTHR11875">
    <property type="entry name" value="TESTIS-SPECIFIC Y-ENCODED PROTEIN"/>
    <property type="match status" value="1"/>
</dbReference>
<protein>
    <submittedName>
        <fullName evidence="4">Nucleosome assembly protein</fullName>
    </submittedName>
</protein>
<feature type="compositionally biased region" description="Acidic residues" evidence="3">
    <location>
        <begin position="284"/>
        <end position="301"/>
    </location>
</feature>
<keyword evidence="5" id="KW-1185">Reference proteome</keyword>
<dbReference type="RefSeq" id="XP_004354514.1">
    <property type="nucleotide sequence ID" value="XM_004354462.1"/>
</dbReference>
<accession>F4QAP8</accession>
<dbReference type="KEGG" id="dfa:DFA_10610"/>
<dbReference type="STRING" id="1054147.F4QAP8"/>
<dbReference type="SUPFAM" id="SSF143113">
    <property type="entry name" value="NAP-like"/>
    <property type="match status" value="1"/>
</dbReference>
<evidence type="ECO:0000313" key="4">
    <source>
        <dbReference type="EMBL" id="EGG15767.1"/>
    </source>
</evidence>
<dbReference type="OrthoDB" id="19405at2759"/>
<dbReference type="EMBL" id="GL883026">
    <property type="protein sequence ID" value="EGG15767.1"/>
    <property type="molecule type" value="Genomic_DNA"/>
</dbReference>
<dbReference type="InterPro" id="IPR037231">
    <property type="entry name" value="NAP-like_sf"/>
</dbReference>
<dbReference type="Gene3D" id="1.20.5.1500">
    <property type="match status" value="1"/>
</dbReference>
<evidence type="ECO:0000256" key="1">
    <source>
        <dbReference type="ARBA" id="ARBA00009947"/>
    </source>
</evidence>
<dbReference type="OMA" id="AAECKQN"/>
<dbReference type="Gene3D" id="3.30.1120.90">
    <property type="entry name" value="Nucleosome assembly protein"/>
    <property type="match status" value="1"/>
</dbReference>
<sequence>MSDEMEISLDAITSTQVLNRVNALVKLQDQHDDLNLEMEKEIKAIEAKYRVLYTPLYEKRSQIVSGAVEPSGDEIAPKEPIEVPDLKSGAEKGIPQFWWTAMKNHQLIGEASADSEHDDDIFAFVSNVSTQEPEGGDEFSVTFTFADNQFFSNKDLTITVNINQEEMDLDSIDVTPIQWKDGKNFTVKKVEKTVKKKGPKGKAASVSTKTIEEKVPSLFASLFLKHELPSAETMEVEDDQDASEIQTQYQCAVILKETIIPNAVEWFLGRASDDDDGFGGQEGYDFDEDMDEDFDDEEDDIPQIKPKSSKNSAAAPQPNNPECKQQ</sequence>
<dbReference type="GeneID" id="14867063"/>
<dbReference type="GO" id="GO:0006334">
    <property type="term" value="P:nucleosome assembly"/>
    <property type="evidence" value="ECO:0007669"/>
    <property type="project" value="InterPro"/>
</dbReference>
<gene>
    <name evidence="4" type="primary">nap1</name>
    <name evidence="4" type="ORF">DFA_10610</name>
</gene>
<dbReference type="GO" id="GO:0005634">
    <property type="term" value="C:nucleus"/>
    <property type="evidence" value="ECO:0007669"/>
    <property type="project" value="InterPro"/>
</dbReference>
<evidence type="ECO:0000313" key="5">
    <source>
        <dbReference type="Proteomes" id="UP000007797"/>
    </source>
</evidence>
<dbReference type="Proteomes" id="UP000007797">
    <property type="component" value="Unassembled WGS sequence"/>
</dbReference>
<reference evidence="5" key="1">
    <citation type="journal article" date="2011" name="Genome Res.">
        <title>Phylogeny-wide analysis of social amoeba genomes highlights ancient origins for complex intercellular communication.</title>
        <authorList>
            <person name="Heidel A.J."/>
            <person name="Lawal H.M."/>
            <person name="Felder M."/>
            <person name="Schilde C."/>
            <person name="Helps N.R."/>
            <person name="Tunggal B."/>
            <person name="Rivero F."/>
            <person name="John U."/>
            <person name="Schleicher M."/>
            <person name="Eichinger L."/>
            <person name="Platzer M."/>
            <person name="Noegel A.A."/>
            <person name="Schaap P."/>
            <person name="Gloeckner G."/>
        </authorList>
    </citation>
    <scope>NUCLEOTIDE SEQUENCE [LARGE SCALE GENOMIC DNA]</scope>
    <source>
        <strain evidence="5">SH3</strain>
    </source>
</reference>
<dbReference type="GO" id="GO:0061851">
    <property type="term" value="C:leading edge of lamellipodium"/>
    <property type="evidence" value="ECO:0007669"/>
    <property type="project" value="EnsemblProtists"/>
</dbReference>
<evidence type="ECO:0000256" key="3">
    <source>
        <dbReference type="SAM" id="MobiDB-lite"/>
    </source>
</evidence>
<comment type="similarity">
    <text evidence="1 2">Belongs to the nucleosome assembly protein (NAP) family.</text>
</comment>
<feature type="region of interest" description="Disordered" evidence="3">
    <location>
        <begin position="271"/>
        <end position="326"/>
    </location>
</feature>
<proteinExistence type="inferred from homology"/>